<accession>A0A0H2V6H5</accession>
<feature type="region of interest" description="Disordered" evidence="1">
    <location>
        <begin position="145"/>
        <end position="265"/>
    </location>
</feature>
<feature type="domain" description="Bacterial Ig-like" evidence="2">
    <location>
        <begin position="756"/>
        <end position="831"/>
    </location>
</feature>
<keyword evidence="4" id="KW-1185">Reference proteome</keyword>
<evidence type="ECO:0000313" key="3">
    <source>
        <dbReference type="EMBL" id="AAN78844.1"/>
    </source>
</evidence>
<dbReference type="KEGG" id="ecc:c0363"/>
<feature type="compositionally biased region" description="Basic and acidic residues" evidence="1">
    <location>
        <begin position="186"/>
        <end position="211"/>
    </location>
</feature>
<dbReference type="Proteomes" id="UP000001410">
    <property type="component" value="Chromosome"/>
</dbReference>
<feature type="region of interest" description="Disordered" evidence="1">
    <location>
        <begin position="534"/>
        <end position="600"/>
    </location>
</feature>
<feature type="compositionally biased region" description="Polar residues" evidence="1">
    <location>
        <begin position="922"/>
        <end position="933"/>
    </location>
</feature>
<dbReference type="EMBL" id="AE014075">
    <property type="protein sequence ID" value="AAN78844.1"/>
    <property type="molecule type" value="Genomic_DNA"/>
</dbReference>
<dbReference type="Gene3D" id="2.160.20.160">
    <property type="match status" value="1"/>
</dbReference>
<dbReference type="Gene3D" id="2.60.40.10">
    <property type="entry name" value="Immunoglobulins"/>
    <property type="match status" value="2"/>
</dbReference>
<dbReference type="Pfam" id="PF19077">
    <property type="entry name" value="Big_13"/>
    <property type="match status" value="2"/>
</dbReference>
<feature type="compositionally biased region" description="Polar residues" evidence="1">
    <location>
        <begin position="252"/>
        <end position="264"/>
    </location>
</feature>
<dbReference type="HOGENOM" id="CLU_003462_0_0_6"/>
<evidence type="ECO:0000256" key="1">
    <source>
        <dbReference type="SAM" id="MobiDB-lite"/>
    </source>
</evidence>
<dbReference type="eggNOG" id="COG2911">
    <property type="taxonomic scope" value="Bacteria"/>
</dbReference>
<sequence>MKMIFTGKVSGEKTVLTVGGRHTVKAQPGEQYGLIDEVTGLVPDGVEADRSGDDLILRKKEEDTEVRIEGFWEECQPGETQCTAVFNIVGEDGQVTEAVLTQDGPVLDDITAGQSGTLSDDDRGGFIWLGGLAFGGGLAAMALAAGGGGSKHRHENDDSDTTAPSSPALKAEDDGSVSVELPGDANKGDTVDVTFEDEKGGKHTVTLEKGDNGWTSSDPTLIPDSTGDKATIPADNVKDNSEVTGVAKDPSGNESDPSTVTSKTDGVADAPVLSIPEVTDGYANADELKDGLQAEVTLPAGTAEGAVITLTVTRPDKTTENVTHTVTKDEVAAGKVSMDIPKDAVIDGQNSVSVTLTQGSNPAKPGNVVDFAADTQIPGDTDGDGATDATPVVAIPEAADGVNAEELKDGVQTEVTVPKGSAAGDTLTLTVTKPDGTTDTVEHTLTADEVAAGKADVTIPADKVTADGQYSVTAEITDPAGNTSGQGQPADFAVDTVAPSAPVLKAEDDGSVSVELPGDANKGDTVDVTFEDEKGGKHTVTLEKGDNGWTSSDPTLIPDSTGDKATIPADNVKDNSEVTGVAKDPSGNESDPSTVTSKTDGVADAPVLSIPEVTDGYANADELKDGLQAEVTLPAGTAEGAVITLTVTRPDKTTENVTHTVTKDEVAAGKVSMDIPKDAVIDGQNSVSVTLTQGSNPAKPGNVVDFAADTQIPGDTDGDGATDATPVVAIPEAADGVNAEELKDGVQTEVTVPKGSAAGDTLTLTVTKPDGTTDTVEHTLTADEVAAGKADVTIPADKVTADGQYSVTAEITDPAGNTSGQGQPADFAVDTVAPSAPVLKAEDDGSVSVELPGDANKGDTVDVTFEDEKGGKHTVTLEKGDNGWTSSDPTLIPDSTGDKATIPADNVKDNSEVTGVAKDPSGNESDPSTVTSKTDVLPTVSISVETTSTDVNGDGFTGIASVNGTVMDVPATIEDKDDSTGLVYTVSLNHVTTTDVTVTVTLGSGAGHSDAADYSDIGGAQHNGKIGLHGDTGKVTYDGATTVTIVIPAGSKSVSFIVDPTLEANQDAFNAEGMEKVVATITGTSDNVTAATDIVDNAGASATGVIYDGNAISLRNLDGDFTLKYSLSSSIAEKGDFGYTIGANSGENDPMVTTDYNDTVYVGYYQSGKETTSYSNVANSQDNGPDGTKTDGNQSITTVDLGAGDDLMVIRGNMLANTRVYTGEGNDTFTMDGMNTALRVMYAGSYIFTESGDDIVTIKRTGVTNAGQIYLGSGSDTFIQGDATDNNDTTLSGLLDLGSGTKDISNMPKEYLSVYQDGSNLSLGNDNNIDTATDVNTVTIYGSVSGEILGGYGSDNITVTKNLTGNISVGDNADTLTAGWIYGGSTVSMGDGNDTVTITDGAYNTTISLGAGDDVFDATSGVMGDSAYATVVNGEDGNDTFKLGTIAKNLTIDAGAGDDIVVLTKDYDSTSSGNQGYINGGEGSDTLVLTGTISVNLAAGKNEGIAGFEKVDMTVGSDLKADNAAQLVKLTASDVLGINDNSTIYISGDANDKVDLGADGAGSLGTFTATATTVKATALDGIEHTYTLYSSVSGANVYIDNNIIDANGVI</sequence>
<dbReference type="SMR" id="A0A0H2V6H5"/>
<feature type="region of interest" description="Disordered" evidence="1">
    <location>
        <begin position="873"/>
        <end position="933"/>
    </location>
</feature>
<feature type="region of interest" description="Disordered" evidence="1">
    <location>
        <begin position="1173"/>
        <end position="1194"/>
    </location>
</feature>
<protein>
    <submittedName>
        <fullName evidence="3">Putative RTX family exoprotein A protein</fullName>
    </submittedName>
</protein>
<dbReference type="InterPro" id="IPR044016">
    <property type="entry name" value="Big_13"/>
</dbReference>
<dbReference type="RefSeq" id="WP_000781922.1">
    <property type="nucleotide sequence ID" value="NC_004431.1"/>
</dbReference>
<reference evidence="3 4" key="1">
    <citation type="journal article" date="2002" name="Proc. Natl. Acad. Sci. U.S.A.">
        <title>Extensive mosaic structure revealed by the complete genome sequence of uropathogenic Escherichia coli.</title>
        <authorList>
            <person name="Welch R.A."/>
            <person name="Burland V."/>
            <person name="Plunkett G.III."/>
            <person name="Redford P."/>
            <person name="Roesch P."/>
            <person name="Rasko D."/>
            <person name="Buckles E.L."/>
            <person name="Liou S.R."/>
            <person name="Boutin A."/>
            <person name="Hackett J."/>
            <person name="Stroud D."/>
            <person name="Mayhew G.F."/>
            <person name="Rose D.J."/>
            <person name="Zhou S."/>
            <person name="Schwartz D.C."/>
            <person name="Perna N.T."/>
            <person name="Mobley H.L."/>
            <person name="Donnenberg M.S."/>
            <person name="Blattner F.R."/>
        </authorList>
    </citation>
    <scope>NUCLEOTIDE SEQUENCE [LARGE SCALE GENOMIC DNA]</scope>
    <source>
        <strain evidence="4">CFT073 / ATCC 700928 / UPEC</strain>
    </source>
</reference>
<feature type="domain" description="Bacterial Ig-like" evidence="2">
    <location>
        <begin position="421"/>
        <end position="496"/>
    </location>
</feature>
<feature type="compositionally biased region" description="Polar residues" evidence="1">
    <location>
        <begin position="587"/>
        <end position="599"/>
    </location>
</feature>
<feature type="compositionally biased region" description="Polar residues" evidence="1">
    <location>
        <begin position="1173"/>
        <end position="1183"/>
    </location>
</feature>
<proteinExistence type="predicted"/>
<gene>
    <name evidence="3" type="ordered locus">c0363</name>
</gene>
<name>A0A0H2V6H5_ECOL6</name>
<dbReference type="STRING" id="199310.c0363"/>
<feature type="region of interest" description="Disordered" evidence="1">
    <location>
        <begin position="508"/>
        <end position="527"/>
    </location>
</feature>
<dbReference type="InterPro" id="IPR013783">
    <property type="entry name" value="Ig-like_fold"/>
</dbReference>
<evidence type="ECO:0000259" key="2">
    <source>
        <dbReference type="Pfam" id="PF19077"/>
    </source>
</evidence>
<feature type="compositionally biased region" description="Basic and acidic residues" evidence="1">
    <location>
        <begin position="534"/>
        <end position="546"/>
    </location>
</feature>
<organism evidence="3 4">
    <name type="scientific">Escherichia coli O6:H1 (strain CFT073 / ATCC 700928 / UPEC)</name>
    <dbReference type="NCBI Taxonomy" id="199310"/>
    <lineage>
        <taxon>Bacteria</taxon>
        <taxon>Pseudomonadati</taxon>
        <taxon>Pseudomonadota</taxon>
        <taxon>Gammaproteobacteria</taxon>
        <taxon>Enterobacterales</taxon>
        <taxon>Enterobacteriaceae</taxon>
        <taxon>Escherichia</taxon>
    </lineage>
</organism>
<evidence type="ECO:0000313" key="4">
    <source>
        <dbReference type="Proteomes" id="UP000001410"/>
    </source>
</evidence>